<name>A0A8X6F427_TRICU</name>
<dbReference type="PRINTS" id="PR00180">
    <property type="entry name" value="CRETINALDHBP"/>
</dbReference>
<dbReference type="Gene3D" id="1.20.5.1200">
    <property type="entry name" value="Alpha-tocopherol transfer"/>
    <property type="match status" value="1"/>
</dbReference>
<dbReference type="PANTHER" id="PTHR10174:SF208">
    <property type="entry name" value="CRAL-TRIO DOMAIN-CONTAINING PROTEIN DDB_G0278031"/>
    <property type="match status" value="1"/>
</dbReference>
<dbReference type="OrthoDB" id="6416640at2759"/>
<evidence type="ECO:0000313" key="2">
    <source>
        <dbReference type="EMBL" id="GFQ69071.1"/>
    </source>
</evidence>
<dbReference type="InterPro" id="IPR001251">
    <property type="entry name" value="CRAL-TRIO_dom"/>
</dbReference>
<dbReference type="SMART" id="SM00516">
    <property type="entry name" value="SEC14"/>
    <property type="match status" value="1"/>
</dbReference>
<dbReference type="InterPro" id="IPR036865">
    <property type="entry name" value="CRAL-TRIO_dom_sf"/>
</dbReference>
<feature type="domain" description="CRAL-TRIO" evidence="1">
    <location>
        <begin position="137"/>
        <end position="293"/>
    </location>
</feature>
<evidence type="ECO:0000259" key="1">
    <source>
        <dbReference type="PROSITE" id="PS50191"/>
    </source>
</evidence>
<dbReference type="EMBL" id="BMAO01010718">
    <property type="protein sequence ID" value="GFQ69071.1"/>
    <property type="molecule type" value="Genomic_DNA"/>
</dbReference>
<dbReference type="Gene3D" id="1.10.8.20">
    <property type="entry name" value="N-terminal domain of phosphatidylinositol transfer protein sec14p"/>
    <property type="match status" value="1"/>
</dbReference>
<dbReference type="InterPro" id="IPR011074">
    <property type="entry name" value="CRAL/TRIO_N_dom"/>
</dbReference>
<dbReference type="SUPFAM" id="SSF46938">
    <property type="entry name" value="CRAL/TRIO N-terminal domain"/>
    <property type="match status" value="1"/>
</dbReference>
<dbReference type="CDD" id="cd00170">
    <property type="entry name" value="SEC14"/>
    <property type="match status" value="1"/>
</dbReference>
<dbReference type="PANTHER" id="PTHR10174">
    <property type="entry name" value="ALPHA-TOCOPHEROL TRANSFER PROTEIN-RELATED"/>
    <property type="match status" value="1"/>
</dbReference>
<sequence>MLHEKQFKISPIGSSSYRRIHQAAYTQNSRIKMSIPSRVNITEIQHLPLVFYGLTPSLQQKAAKELNESEENVTTCLAEMKELIAKESTPYRKDDDFLIQFLRAKKYDVKKSFQLLKGFSHQQYLQTRFFGLEKIAKVASFLDYRVCGVLPIRDHEGRALFYFIGNRFSADEIDHKLIIEALLLFALSFPATQINGICFIADGSVFSMENLRVIYRYVRTFVPIMHICPARMKRFDCINTNRFCQLAFNLIRPFLPSKILRRITLHGNQKALLKIYSPHILPEEFGGTLGPLSEVQSVWIDDFRKMMSKFVESSQYLQSYDRNLNSIINEIEKNW</sequence>
<dbReference type="AlphaFoldDB" id="A0A8X6F427"/>
<organism evidence="2 3">
    <name type="scientific">Trichonephila clavata</name>
    <name type="common">Joro spider</name>
    <name type="synonym">Nephila clavata</name>
    <dbReference type="NCBI Taxonomy" id="2740835"/>
    <lineage>
        <taxon>Eukaryota</taxon>
        <taxon>Metazoa</taxon>
        <taxon>Ecdysozoa</taxon>
        <taxon>Arthropoda</taxon>
        <taxon>Chelicerata</taxon>
        <taxon>Arachnida</taxon>
        <taxon>Araneae</taxon>
        <taxon>Araneomorphae</taxon>
        <taxon>Entelegynae</taxon>
        <taxon>Araneoidea</taxon>
        <taxon>Nephilidae</taxon>
        <taxon>Trichonephila</taxon>
    </lineage>
</organism>
<comment type="caution">
    <text evidence="2">The sequence shown here is derived from an EMBL/GenBank/DDBJ whole genome shotgun (WGS) entry which is preliminary data.</text>
</comment>
<gene>
    <name evidence="2" type="primary">RLBP1</name>
    <name evidence="2" type="ORF">TNCT_555581</name>
</gene>
<protein>
    <submittedName>
        <fullName evidence="2">Retinaldehyde-binding protein 1</fullName>
    </submittedName>
</protein>
<evidence type="ECO:0000313" key="3">
    <source>
        <dbReference type="Proteomes" id="UP000887116"/>
    </source>
</evidence>
<accession>A0A8X6F427</accession>
<dbReference type="Pfam" id="PF03765">
    <property type="entry name" value="CRAL_TRIO_N"/>
    <property type="match status" value="1"/>
</dbReference>
<dbReference type="Proteomes" id="UP000887116">
    <property type="component" value="Unassembled WGS sequence"/>
</dbReference>
<proteinExistence type="predicted"/>
<dbReference type="GO" id="GO:0016020">
    <property type="term" value="C:membrane"/>
    <property type="evidence" value="ECO:0007669"/>
    <property type="project" value="TreeGrafter"/>
</dbReference>
<dbReference type="GO" id="GO:1902936">
    <property type="term" value="F:phosphatidylinositol bisphosphate binding"/>
    <property type="evidence" value="ECO:0007669"/>
    <property type="project" value="TreeGrafter"/>
</dbReference>
<dbReference type="Pfam" id="PF00650">
    <property type="entry name" value="CRAL_TRIO"/>
    <property type="match status" value="1"/>
</dbReference>
<dbReference type="SUPFAM" id="SSF52087">
    <property type="entry name" value="CRAL/TRIO domain"/>
    <property type="match status" value="1"/>
</dbReference>
<dbReference type="PROSITE" id="PS50191">
    <property type="entry name" value="CRAL_TRIO"/>
    <property type="match status" value="1"/>
</dbReference>
<dbReference type="InterPro" id="IPR036273">
    <property type="entry name" value="CRAL/TRIO_N_dom_sf"/>
</dbReference>
<dbReference type="Gene3D" id="3.40.525.10">
    <property type="entry name" value="CRAL-TRIO lipid binding domain"/>
    <property type="match status" value="1"/>
</dbReference>
<reference evidence="2" key="1">
    <citation type="submission" date="2020-07" db="EMBL/GenBank/DDBJ databases">
        <title>Multicomponent nature underlies the extraordinary mechanical properties of spider dragline silk.</title>
        <authorList>
            <person name="Kono N."/>
            <person name="Nakamura H."/>
            <person name="Mori M."/>
            <person name="Yoshida Y."/>
            <person name="Ohtoshi R."/>
            <person name="Malay A.D."/>
            <person name="Moran D.A.P."/>
            <person name="Tomita M."/>
            <person name="Numata K."/>
            <person name="Arakawa K."/>
        </authorList>
    </citation>
    <scope>NUCLEOTIDE SEQUENCE</scope>
</reference>
<keyword evidence="3" id="KW-1185">Reference proteome</keyword>
<dbReference type="SMART" id="SM01100">
    <property type="entry name" value="CRAL_TRIO_N"/>
    <property type="match status" value="1"/>
</dbReference>